<dbReference type="AlphaFoldDB" id="A0A6A1VMS7"/>
<evidence type="ECO:0000313" key="2">
    <source>
        <dbReference type="Proteomes" id="UP000516437"/>
    </source>
</evidence>
<name>A0A6A1VMS7_9ROSI</name>
<gene>
    <name evidence="1" type="ORF">CJ030_MR5G017276</name>
</gene>
<proteinExistence type="predicted"/>
<dbReference type="Proteomes" id="UP000516437">
    <property type="component" value="Chromosome 5"/>
</dbReference>
<dbReference type="EMBL" id="RXIC02000023">
    <property type="protein sequence ID" value="KAB1214013.1"/>
    <property type="molecule type" value="Genomic_DNA"/>
</dbReference>
<comment type="caution">
    <text evidence="1">The sequence shown here is derived from an EMBL/GenBank/DDBJ whole genome shotgun (WGS) entry which is preliminary data.</text>
</comment>
<organism evidence="1 2">
    <name type="scientific">Morella rubra</name>
    <name type="common">Chinese bayberry</name>
    <dbReference type="NCBI Taxonomy" id="262757"/>
    <lineage>
        <taxon>Eukaryota</taxon>
        <taxon>Viridiplantae</taxon>
        <taxon>Streptophyta</taxon>
        <taxon>Embryophyta</taxon>
        <taxon>Tracheophyta</taxon>
        <taxon>Spermatophyta</taxon>
        <taxon>Magnoliopsida</taxon>
        <taxon>eudicotyledons</taxon>
        <taxon>Gunneridae</taxon>
        <taxon>Pentapetalae</taxon>
        <taxon>rosids</taxon>
        <taxon>fabids</taxon>
        <taxon>Fagales</taxon>
        <taxon>Myricaceae</taxon>
        <taxon>Morella</taxon>
    </lineage>
</organism>
<sequence length="164" mass="18058">MAFHQALASIKWPGTRSYGVGLGSSHEVNEDGHVVQIMSQAVTFSSKDQAEFELQDEAVTVMVNFIVPRRTGVQLAGLEEMAFHQALASIKWPGTRSYGVGLGSSHEVNEDGHVVQIMSQAVTFSSKDQDIPCILGYLTNIWRKNIVYQLKRQIDVPPPSSKCP</sequence>
<evidence type="ECO:0000313" key="1">
    <source>
        <dbReference type="EMBL" id="KAB1214013.1"/>
    </source>
</evidence>
<keyword evidence="2" id="KW-1185">Reference proteome</keyword>
<accession>A0A6A1VMS7</accession>
<protein>
    <submittedName>
        <fullName evidence="1">Uncharacterized protein</fullName>
    </submittedName>
</protein>
<reference evidence="1 2" key="1">
    <citation type="journal article" date="2019" name="Plant Biotechnol. J.">
        <title>The red bayberry genome and genetic basis of sex determination.</title>
        <authorList>
            <person name="Jia H.M."/>
            <person name="Jia H.J."/>
            <person name="Cai Q.L."/>
            <person name="Wang Y."/>
            <person name="Zhao H.B."/>
            <person name="Yang W.F."/>
            <person name="Wang G.Y."/>
            <person name="Li Y.H."/>
            <person name="Zhan D.L."/>
            <person name="Shen Y.T."/>
            <person name="Niu Q.F."/>
            <person name="Chang L."/>
            <person name="Qiu J."/>
            <person name="Zhao L."/>
            <person name="Xie H.B."/>
            <person name="Fu W.Y."/>
            <person name="Jin J."/>
            <person name="Li X.W."/>
            <person name="Jiao Y."/>
            <person name="Zhou C.C."/>
            <person name="Tu T."/>
            <person name="Chai C.Y."/>
            <person name="Gao J.L."/>
            <person name="Fan L.J."/>
            <person name="van de Weg E."/>
            <person name="Wang J.Y."/>
            <person name="Gao Z.S."/>
        </authorList>
    </citation>
    <scope>NUCLEOTIDE SEQUENCE [LARGE SCALE GENOMIC DNA]</scope>
    <source>
        <tissue evidence="1">Leaves</tissue>
    </source>
</reference>